<feature type="region of interest" description="Disordered" evidence="8">
    <location>
        <begin position="271"/>
        <end position="308"/>
    </location>
</feature>
<keyword evidence="5 11" id="KW-0418">Kinase</keyword>
<feature type="transmembrane region" description="Helical" evidence="9">
    <location>
        <begin position="471"/>
        <end position="499"/>
    </location>
</feature>
<name>A0AB34WZP0_9ACTO</name>
<gene>
    <name evidence="12" type="ORF">CJ240_02295</name>
    <name evidence="11" type="ORF">HMPREF1862_01109</name>
</gene>
<feature type="domain" description="Protein kinase" evidence="10">
    <location>
        <begin position="9"/>
        <end position="270"/>
    </location>
</feature>
<dbReference type="InterPro" id="IPR008271">
    <property type="entry name" value="Ser/Thr_kinase_AS"/>
</dbReference>
<keyword evidence="4 7" id="KW-0547">Nucleotide-binding</keyword>
<feature type="binding site" evidence="7">
    <location>
        <position position="37"/>
    </location>
    <ligand>
        <name>ATP</name>
        <dbReference type="ChEBI" id="CHEBI:30616"/>
    </ligand>
</feature>
<keyword evidence="9" id="KW-0812">Transmembrane</keyword>
<sequence length="582" mass="62241">MVEQEIGGYKVLKALGAGGMASVYQAESPTGREVALKFLHPQIANDPNARKRLQREADAINRVSSSGVAKVFEVNTAGQTPYVAMELIRGVTIAEDVSANGTWDLPDLIDLAQWLAKILGELHRAGVVHRDIKPANIMIAKQGPVLIDFGISQTPGAERLTATGLVTGTPGYISPQLIHGEDARPRDDWWAWLCVLLYCASGHPPFGSGPVEVVLGRITTGNPDLSGLPESWQRVFAAGFQVDPERRTSPQELIAALQAVNEGKDPTPYLSAGLAAGDAPGAEGTSATAVSESGALPPSFSPHLKQEDRRQAVNLGVVPPGQETRRYPPEAPAIRGEADRFWEANGGYLSNPSDASMNQPQGASPLGVPGSRQAEQLAAAEVQWQPRYLPQKLPQAWLSCLLLMLALCFGVGAFLHQNDPQMVVESDLYAAVLMLLVAISAFFGVFRARLRDAQLASGLLKPPRAALRAQPLLAPLIGAVVVTVLVGLGVILLGQFGYQPLVNVSYPVLPEGLRERPEVYRAFLYLGYSLFGMIVAFCSRAFRVGFGSIVRLLGGAGARFFWCLVALAAGVGAQYLVVGGYW</sequence>
<dbReference type="PROSITE" id="PS00108">
    <property type="entry name" value="PROTEIN_KINASE_ST"/>
    <property type="match status" value="1"/>
</dbReference>
<reference evidence="11 13" key="1">
    <citation type="submission" date="2016-01" db="EMBL/GenBank/DDBJ databases">
        <authorList>
            <person name="Mitreva M."/>
            <person name="Pepin K.H."/>
            <person name="Mihindukulasuriya K.A."/>
            <person name="Fulton R."/>
            <person name="Fronick C."/>
            <person name="O'Laughlin M."/>
            <person name="Miner T."/>
            <person name="Herter B."/>
            <person name="Rosa B.A."/>
            <person name="Cordes M."/>
            <person name="Tomlinson C."/>
            <person name="Wollam A."/>
            <person name="Palsikar V.B."/>
            <person name="Mardis E.R."/>
            <person name="Wilson R.K."/>
        </authorList>
    </citation>
    <scope>NUCLEOTIDE SEQUENCE [LARGE SCALE GENOMIC DNA]</scope>
    <source>
        <strain evidence="11 13">DNF00696</strain>
    </source>
</reference>
<dbReference type="GO" id="GO:0004674">
    <property type="term" value="F:protein serine/threonine kinase activity"/>
    <property type="evidence" value="ECO:0007669"/>
    <property type="project" value="UniProtKB-KW"/>
</dbReference>
<dbReference type="Gene3D" id="3.30.200.20">
    <property type="entry name" value="Phosphorylase Kinase, domain 1"/>
    <property type="match status" value="1"/>
</dbReference>
<evidence type="ECO:0000256" key="3">
    <source>
        <dbReference type="ARBA" id="ARBA00022679"/>
    </source>
</evidence>
<dbReference type="SMART" id="SM00220">
    <property type="entry name" value="S_TKc"/>
    <property type="match status" value="1"/>
</dbReference>
<keyword evidence="3" id="KW-0808">Transferase</keyword>
<feature type="transmembrane region" description="Helical" evidence="9">
    <location>
        <begin position="428"/>
        <end position="450"/>
    </location>
</feature>
<dbReference type="PANTHER" id="PTHR43289">
    <property type="entry name" value="MITOGEN-ACTIVATED PROTEIN KINASE KINASE KINASE 20-RELATED"/>
    <property type="match status" value="1"/>
</dbReference>
<dbReference type="PROSITE" id="PS50011">
    <property type="entry name" value="PROTEIN_KINASE_DOM"/>
    <property type="match status" value="1"/>
</dbReference>
<evidence type="ECO:0000256" key="7">
    <source>
        <dbReference type="PROSITE-ProRule" id="PRU10141"/>
    </source>
</evidence>
<evidence type="ECO:0000256" key="2">
    <source>
        <dbReference type="ARBA" id="ARBA00022527"/>
    </source>
</evidence>
<evidence type="ECO:0000313" key="14">
    <source>
        <dbReference type="Proteomes" id="UP000243201"/>
    </source>
</evidence>
<dbReference type="InterPro" id="IPR017441">
    <property type="entry name" value="Protein_kinase_ATP_BS"/>
</dbReference>
<protein>
    <recommendedName>
        <fullName evidence="1">non-specific serine/threonine protein kinase</fullName>
        <ecNumber evidence="1">2.7.11.1</ecNumber>
    </recommendedName>
</protein>
<dbReference type="Gene3D" id="1.10.510.10">
    <property type="entry name" value="Transferase(Phosphotransferase) domain 1"/>
    <property type="match status" value="1"/>
</dbReference>
<comment type="caution">
    <text evidence="11">The sequence shown here is derived from an EMBL/GenBank/DDBJ whole genome shotgun (WGS) entry which is preliminary data.</text>
</comment>
<keyword evidence="6 7" id="KW-0067">ATP-binding</keyword>
<dbReference type="AlphaFoldDB" id="A0AB34WZP0"/>
<dbReference type="PROSITE" id="PS00107">
    <property type="entry name" value="PROTEIN_KINASE_ATP"/>
    <property type="match status" value="1"/>
</dbReference>
<keyword evidence="9" id="KW-0472">Membrane</keyword>
<keyword evidence="2 12" id="KW-0723">Serine/threonine-protein kinase</keyword>
<dbReference type="Pfam" id="PF00069">
    <property type="entry name" value="Pkinase"/>
    <property type="match status" value="1"/>
</dbReference>
<dbReference type="Proteomes" id="UP000070572">
    <property type="component" value="Unassembled WGS sequence"/>
</dbReference>
<reference evidence="12 14" key="2">
    <citation type="submission" date="2017-09" db="EMBL/GenBank/DDBJ databases">
        <title>Bacterial strain isolated from the female urinary microbiota.</title>
        <authorList>
            <person name="Thomas-White K."/>
            <person name="Kumar N."/>
            <person name="Forster S."/>
            <person name="Putonti C."/>
            <person name="Lawley T."/>
            <person name="Wolfe A.J."/>
        </authorList>
    </citation>
    <scope>NUCLEOTIDE SEQUENCE [LARGE SCALE GENOMIC DNA]</scope>
    <source>
        <strain evidence="12 14">UMB0744</strain>
    </source>
</reference>
<keyword evidence="14" id="KW-1185">Reference proteome</keyword>
<proteinExistence type="predicted"/>
<feature type="transmembrane region" description="Helical" evidence="9">
    <location>
        <begin position="560"/>
        <end position="581"/>
    </location>
</feature>
<dbReference type="EC" id="2.7.11.1" evidence="1"/>
<dbReference type="PANTHER" id="PTHR43289:SF6">
    <property type="entry name" value="SERINE_THREONINE-PROTEIN KINASE NEKL-3"/>
    <property type="match status" value="1"/>
</dbReference>
<evidence type="ECO:0000256" key="4">
    <source>
        <dbReference type="ARBA" id="ARBA00022741"/>
    </source>
</evidence>
<evidence type="ECO:0000256" key="9">
    <source>
        <dbReference type="SAM" id="Phobius"/>
    </source>
</evidence>
<evidence type="ECO:0000256" key="6">
    <source>
        <dbReference type="ARBA" id="ARBA00022840"/>
    </source>
</evidence>
<dbReference type="GO" id="GO:0005524">
    <property type="term" value="F:ATP binding"/>
    <property type="evidence" value="ECO:0007669"/>
    <property type="project" value="UniProtKB-UniRule"/>
</dbReference>
<dbReference type="EMBL" id="LSDN01000014">
    <property type="protein sequence ID" value="KXB80802.1"/>
    <property type="molecule type" value="Genomic_DNA"/>
</dbReference>
<dbReference type="RefSeq" id="WP_060920457.1">
    <property type="nucleotide sequence ID" value="NZ_JAHAIW010000002.1"/>
</dbReference>
<evidence type="ECO:0000256" key="1">
    <source>
        <dbReference type="ARBA" id="ARBA00012513"/>
    </source>
</evidence>
<evidence type="ECO:0000313" key="12">
    <source>
        <dbReference type="EMBL" id="PMB90583.1"/>
    </source>
</evidence>
<dbReference type="InterPro" id="IPR011009">
    <property type="entry name" value="Kinase-like_dom_sf"/>
</dbReference>
<dbReference type="SUPFAM" id="SSF56112">
    <property type="entry name" value="Protein kinase-like (PK-like)"/>
    <property type="match status" value="1"/>
</dbReference>
<accession>A0AB34WZP0</accession>
<evidence type="ECO:0000313" key="13">
    <source>
        <dbReference type="Proteomes" id="UP000070572"/>
    </source>
</evidence>
<feature type="transmembrane region" description="Helical" evidence="9">
    <location>
        <begin position="519"/>
        <end position="539"/>
    </location>
</feature>
<evidence type="ECO:0000256" key="5">
    <source>
        <dbReference type="ARBA" id="ARBA00022777"/>
    </source>
</evidence>
<evidence type="ECO:0000313" key="11">
    <source>
        <dbReference type="EMBL" id="KXB80802.1"/>
    </source>
</evidence>
<dbReference type="Proteomes" id="UP000243201">
    <property type="component" value="Unassembled WGS sequence"/>
</dbReference>
<dbReference type="EMBL" id="PNGC01000001">
    <property type="protein sequence ID" value="PMB90583.1"/>
    <property type="molecule type" value="Genomic_DNA"/>
</dbReference>
<feature type="transmembrane region" description="Helical" evidence="9">
    <location>
        <begin position="396"/>
        <end position="416"/>
    </location>
</feature>
<dbReference type="CDD" id="cd14014">
    <property type="entry name" value="STKc_PknB_like"/>
    <property type="match status" value="1"/>
</dbReference>
<evidence type="ECO:0000259" key="10">
    <source>
        <dbReference type="PROSITE" id="PS50011"/>
    </source>
</evidence>
<keyword evidence="9" id="KW-1133">Transmembrane helix</keyword>
<dbReference type="InterPro" id="IPR000719">
    <property type="entry name" value="Prot_kinase_dom"/>
</dbReference>
<evidence type="ECO:0000256" key="8">
    <source>
        <dbReference type="SAM" id="MobiDB-lite"/>
    </source>
</evidence>
<organism evidence="11 13">
    <name type="scientific">Varibaculum cambriense</name>
    <dbReference type="NCBI Taxonomy" id="184870"/>
    <lineage>
        <taxon>Bacteria</taxon>
        <taxon>Bacillati</taxon>
        <taxon>Actinomycetota</taxon>
        <taxon>Actinomycetes</taxon>
        <taxon>Actinomycetales</taxon>
        <taxon>Actinomycetaceae</taxon>
        <taxon>Varibaculum</taxon>
    </lineage>
</organism>